<dbReference type="GO" id="GO:0005634">
    <property type="term" value="C:nucleus"/>
    <property type="evidence" value="ECO:0007669"/>
    <property type="project" value="TreeGrafter"/>
</dbReference>
<feature type="compositionally biased region" description="Polar residues" evidence="1">
    <location>
        <begin position="118"/>
        <end position="130"/>
    </location>
</feature>
<protein>
    <recommendedName>
        <fullName evidence="2">SAC3/GANP/THP3 conserved domain-containing protein</fullName>
    </recommendedName>
</protein>
<dbReference type="InterPro" id="IPR045107">
    <property type="entry name" value="SAC3/GANP/THP3"/>
</dbReference>
<dbReference type="PANTHER" id="PTHR12436">
    <property type="entry name" value="80 KDA MCM3-ASSOCIATED PROTEIN"/>
    <property type="match status" value="1"/>
</dbReference>
<feature type="region of interest" description="Disordered" evidence="1">
    <location>
        <begin position="118"/>
        <end position="192"/>
    </location>
</feature>
<proteinExistence type="predicted"/>
<evidence type="ECO:0000313" key="3">
    <source>
        <dbReference type="EMBL" id="OVF11151.1"/>
    </source>
</evidence>
<accession>A0AA91Q4C4</accession>
<dbReference type="EMBL" id="LYUB02000001">
    <property type="protein sequence ID" value="OVF11151.1"/>
    <property type="molecule type" value="Genomic_DNA"/>
</dbReference>
<evidence type="ECO:0000259" key="2">
    <source>
        <dbReference type="Pfam" id="PF03399"/>
    </source>
</evidence>
<name>A0AA91Q4C4_CLALS</name>
<gene>
    <name evidence="3" type="ORF">A9F13_01g06182</name>
</gene>
<dbReference type="KEGG" id="clus:A9F13_01g06182"/>
<dbReference type="AlphaFoldDB" id="A0AA91Q4C4"/>
<dbReference type="PANTHER" id="PTHR12436:SF4">
    <property type="entry name" value="LEUKOCYTE RECEPTOR CLUSTER MEMBER 8"/>
    <property type="match status" value="1"/>
</dbReference>
<reference evidence="3 4" key="1">
    <citation type="submission" date="2017-04" db="EMBL/GenBank/DDBJ databases">
        <title>Draft genome of the yeast Clavispora lusitaniae type strain CBS 6936.</title>
        <authorList>
            <person name="Durrens P."/>
            <person name="Klopp C."/>
            <person name="Biteau N."/>
            <person name="Fitton-Ouhabi V."/>
            <person name="Dementhon K."/>
            <person name="Accoceberry I."/>
            <person name="Sherman D.J."/>
            <person name="Noel T."/>
        </authorList>
    </citation>
    <scope>NUCLEOTIDE SEQUENCE [LARGE SCALE GENOMIC DNA]</scope>
    <source>
        <strain evidence="3 4">CBS 6936</strain>
    </source>
</reference>
<dbReference type="Pfam" id="PF03399">
    <property type="entry name" value="SAC3_GANP"/>
    <property type="match status" value="1"/>
</dbReference>
<evidence type="ECO:0000256" key="1">
    <source>
        <dbReference type="SAM" id="MobiDB-lite"/>
    </source>
</evidence>
<organism evidence="3 4">
    <name type="scientific">Clavispora lusitaniae</name>
    <name type="common">Candida lusitaniae</name>
    <dbReference type="NCBI Taxonomy" id="36911"/>
    <lineage>
        <taxon>Eukaryota</taxon>
        <taxon>Fungi</taxon>
        <taxon>Dikarya</taxon>
        <taxon>Ascomycota</taxon>
        <taxon>Saccharomycotina</taxon>
        <taxon>Pichiomycetes</taxon>
        <taxon>Metschnikowiaceae</taxon>
        <taxon>Clavispora</taxon>
    </lineage>
</organism>
<comment type="caution">
    <text evidence="3">The sequence shown here is derived from an EMBL/GenBank/DDBJ whole genome shotgun (WGS) entry which is preliminary data.</text>
</comment>
<feature type="region of interest" description="Disordered" evidence="1">
    <location>
        <begin position="1"/>
        <end position="44"/>
    </location>
</feature>
<dbReference type="Proteomes" id="UP000195602">
    <property type="component" value="Unassembled WGS sequence"/>
</dbReference>
<feature type="domain" description="SAC3/GANP/THP3 conserved" evidence="2">
    <location>
        <begin position="201"/>
        <end position="435"/>
    </location>
</feature>
<evidence type="ECO:0000313" key="4">
    <source>
        <dbReference type="Proteomes" id="UP000195602"/>
    </source>
</evidence>
<dbReference type="InterPro" id="IPR005062">
    <property type="entry name" value="SAC3/GANP/THP3_conserved"/>
</dbReference>
<dbReference type="Gene3D" id="1.25.40.990">
    <property type="match status" value="1"/>
</dbReference>
<sequence>MSSYNEVTPKKLGKKKPRERKKEPKVKSPQTNDSNDNEAKWPQSLSDFVNKSFARVKTLSPEIQTVFASQMQTLMERAITQNKVWTNPWELQSLPVFDPACPLDLYENVFARPSIMDQTTVSTEQQSPTKATDGVQDVNDVRNDGVGMSSKSFGAKRQGDFDSKERKRQRMDRFASTTRKSSPVPIPSDGPVKGYSTALEKRYLRLTSEPDPALVRSEETLRRSLDFVCNKYHNSDAGYSYVNDQLKAIRQDLTVQHIENDLAVTVYETHGRIAIANDDLGEFNQCSSQLTHLYAKNKDSYSFCETYEFTCYRILYFVLTGNFAEVNKIRLSLLMTDKGKGTDDNDMAKKYKEKRMCMYKSLDLLTFIEQGNYHQFFKTFQQIKAVDTMKCASHLIDQFLITKQRLLAINTMCKAYKKLPKSYMRVELGFDDIEEQDSGQIRDANQRNEKGRETIEMFLSSHNLGQYLVGQDFDCSMAKQTVHGIVERGNFKKVDIKGQK</sequence>